<dbReference type="RefSeq" id="WP_189036346.1">
    <property type="nucleotide sequence ID" value="NZ_BMMP01000004.1"/>
</dbReference>
<accession>A0ABQ2M2J2</accession>
<proteinExistence type="predicted"/>
<sequence>MTAKVIHRLGVRSSYIQTAAMGSIALCLTLWMRAAGLDQDERGNAERRAIFVGLWGPTLWTISQSVAELE</sequence>
<keyword evidence="3" id="KW-1185">Reference proteome</keyword>
<reference evidence="3" key="1">
    <citation type="journal article" date="2019" name="Int. J. Syst. Evol. Microbiol.">
        <title>The Global Catalogue of Microorganisms (GCM) 10K type strain sequencing project: providing services to taxonomists for standard genome sequencing and annotation.</title>
        <authorList>
            <consortium name="The Broad Institute Genomics Platform"/>
            <consortium name="The Broad Institute Genome Sequencing Center for Infectious Disease"/>
            <person name="Wu L."/>
            <person name="Ma J."/>
        </authorList>
    </citation>
    <scope>NUCLEOTIDE SEQUENCE [LARGE SCALE GENOMIC DNA]</scope>
    <source>
        <strain evidence="3">CGMCC 4.7178</strain>
    </source>
</reference>
<comment type="caution">
    <text evidence="2">The sequence shown here is derived from an EMBL/GenBank/DDBJ whole genome shotgun (WGS) entry which is preliminary data.</text>
</comment>
<organism evidence="2 3">
    <name type="scientific">Streptomyces daqingensis</name>
    <dbReference type="NCBI Taxonomy" id="1472640"/>
    <lineage>
        <taxon>Bacteria</taxon>
        <taxon>Bacillati</taxon>
        <taxon>Actinomycetota</taxon>
        <taxon>Actinomycetes</taxon>
        <taxon>Kitasatosporales</taxon>
        <taxon>Streptomycetaceae</taxon>
        <taxon>Streptomyces</taxon>
    </lineage>
</organism>
<keyword evidence="1" id="KW-1133">Transmembrane helix</keyword>
<gene>
    <name evidence="2" type="ORF">GCM10012287_15670</name>
</gene>
<keyword evidence="1" id="KW-0812">Transmembrane</keyword>
<protein>
    <submittedName>
        <fullName evidence="2">Uncharacterized protein</fullName>
    </submittedName>
</protein>
<keyword evidence="1" id="KW-0472">Membrane</keyword>
<evidence type="ECO:0000313" key="2">
    <source>
        <dbReference type="EMBL" id="GGO46117.1"/>
    </source>
</evidence>
<evidence type="ECO:0000313" key="3">
    <source>
        <dbReference type="Proteomes" id="UP000631535"/>
    </source>
</evidence>
<feature type="transmembrane region" description="Helical" evidence="1">
    <location>
        <begin position="15"/>
        <end position="32"/>
    </location>
</feature>
<evidence type="ECO:0000256" key="1">
    <source>
        <dbReference type="SAM" id="Phobius"/>
    </source>
</evidence>
<name>A0ABQ2M2J2_9ACTN</name>
<dbReference type="EMBL" id="BMMP01000004">
    <property type="protein sequence ID" value="GGO46117.1"/>
    <property type="molecule type" value="Genomic_DNA"/>
</dbReference>
<dbReference type="Proteomes" id="UP000631535">
    <property type="component" value="Unassembled WGS sequence"/>
</dbReference>